<dbReference type="AlphaFoldDB" id="A0AAV1MAD6"/>
<comment type="subcellular location">
    <subcellularLocation>
        <location evidence="1">Nucleus</location>
    </subcellularLocation>
</comment>
<sequence>MPRNRQRTTAKVAWTEEDLQSAKTAIEGGLSKRKAAKSYIPFTTLRDRLKNKNMSNPRLGRKPVFT</sequence>
<evidence type="ECO:0000313" key="3">
    <source>
        <dbReference type="EMBL" id="CAK1603229.1"/>
    </source>
</evidence>
<organism evidence="3 4">
    <name type="scientific">Parnassius mnemosyne</name>
    <name type="common">clouded apollo</name>
    <dbReference type="NCBI Taxonomy" id="213953"/>
    <lineage>
        <taxon>Eukaryota</taxon>
        <taxon>Metazoa</taxon>
        <taxon>Ecdysozoa</taxon>
        <taxon>Arthropoda</taxon>
        <taxon>Hexapoda</taxon>
        <taxon>Insecta</taxon>
        <taxon>Pterygota</taxon>
        <taxon>Neoptera</taxon>
        <taxon>Endopterygota</taxon>
        <taxon>Lepidoptera</taxon>
        <taxon>Glossata</taxon>
        <taxon>Ditrysia</taxon>
        <taxon>Papilionoidea</taxon>
        <taxon>Papilionidae</taxon>
        <taxon>Parnassiinae</taxon>
        <taxon>Parnassini</taxon>
        <taxon>Parnassius</taxon>
        <taxon>Driopa</taxon>
    </lineage>
</organism>
<dbReference type="Proteomes" id="UP001314205">
    <property type="component" value="Unassembled WGS sequence"/>
</dbReference>
<keyword evidence="4" id="KW-1185">Reference proteome</keyword>
<dbReference type="EMBL" id="CAVLGL010000148">
    <property type="protein sequence ID" value="CAK1603229.1"/>
    <property type="molecule type" value="Genomic_DNA"/>
</dbReference>
<evidence type="ECO:0000313" key="4">
    <source>
        <dbReference type="Proteomes" id="UP001314205"/>
    </source>
</evidence>
<dbReference type="GO" id="GO:0005634">
    <property type="term" value="C:nucleus"/>
    <property type="evidence" value="ECO:0007669"/>
    <property type="project" value="UniProtKB-SubCell"/>
</dbReference>
<proteinExistence type="predicted"/>
<dbReference type="InterPro" id="IPR009057">
    <property type="entry name" value="Homeodomain-like_sf"/>
</dbReference>
<protein>
    <recommendedName>
        <fullName evidence="2">HTH psq-type domain-containing protein</fullName>
    </recommendedName>
</protein>
<feature type="domain" description="HTH psq-type" evidence="2">
    <location>
        <begin position="15"/>
        <end position="54"/>
    </location>
</feature>
<dbReference type="GO" id="GO:0003677">
    <property type="term" value="F:DNA binding"/>
    <property type="evidence" value="ECO:0007669"/>
    <property type="project" value="InterPro"/>
</dbReference>
<dbReference type="Gene3D" id="1.10.10.60">
    <property type="entry name" value="Homeodomain-like"/>
    <property type="match status" value="1"/>
</dbReference>
<dbReference type="Pfam" id="PF05225">
    <property type="entry name" value="HTH_psq"/>
    <property type="match status" value="1"/>
</dbReference>
<evidence type="ECO:0000256" key="1">
    <source>
        <dbReference type="ARBA" id="ARBA00004123"/>
    </source>
</evidence>
<evidence type="ECO:0000259" key="2">
    <source>
        <dbReference type="Pfam" id="PF05225"/>
    </source>
</evidence>
<dbReference type="SUPFAM" id="SSF46689">
    <property type="entry name" value="Homeodomain-like"/>
    <property type="match status" value="1"/>
</dbReference>
<name>A0AAV1MAD6_9NEOP</name>
<reference evidence="3 4" key="1">
    <citation type="submission" date="2023-11" db="EMBL/GenBank/DDBJ databases">
        <authorList>
            <person name="Hedman E."/>
            <person name="Englund M."/>
            <person name="Stromberg M."/>
            <person name="Nyberg Akerstrom W."/>
            <person name="Nylinder S."/>
            <person name="Jareborg N."/>
            <person name="Kallberg Y."/>
            <person name="Kronander E."/>
        </authorList>
    </citation>
    <scope>NUCLEOTIDE SEQUENCE [LARGE SCALE GENOMIC DNA]</scope>
</reference>
<gene>
    <name evidence="3" type="ORF">PARMNEM_LOCUS21632</name>
</gene>
<accession>A0AAV1MAD6</accession>
<comment type="caution">
    <text evidence="3">The sequence shown here is derived from an EMBL/GenBank/DDBJ whole genome shotgun (WGS) entry which is preliminary data.</text>
</comment>
<dbReference type="InterPro" id="IPR007889">
    <property type="entry name" value="HTH_Psq"/>
</dbReference>